<dbReference type="InterPro" id="IPR005018">
    <property type="entry name" value="DOMON_domain"/>
</dbReference>
<feature type="domain" description="EGF-like" evidence="8">
    <location>
        <begin position="488"/>
        <end position="528"/>
    </location>
</feature>
<feature type="disulfide bond" evidence="6">
    <location>
        <begin position="377"/>
        <end position="394"/>
    </location>
</feature>
<feature type="domain" description="EGF-like" evidence="8">
    <location>
        <begin position="412"/>
        <end position="448"/>
    </location>
</feature>
<feature type="domain" description="EGF-like" evidence="8">
    <location>
        <begin position="567"/>
        <end position="607"/>
    </location>
</feature>
<feature type="domain" description="EGF-like" evidence="8">
    <location>
        <begin position="245"/>
        <end position="284"/>
    </location>
</feature>
<dbReference type="PROSITE" id="PS00022">
    <property type="entry name" value="EGF_1"/>
    <property type="match status" value="22"/>
</dbReference>
<comment type="caution">
    <text evidence="10">The sequence shown here is derived from an EMBL/GenBank/DDBJ whole genome shotgun (WGS) entry which is preliminary data.</text>
</comment>
<feature type="chain" id="PRO_5033007120" evidence="7">
    <location>
        <begin position="22"/>
        <end position="1434"/>
    </location>
</feature>
<dbReference type="Proteomes" id="UP000663851">
    <property type="component" value="Unassembled WGS sequence"/>
</dbReference>
<dbReference type="InterPro" id="IPR000152">
    <property type="entry name" value="EGF-type_Asp/Asn_hydroxyl_site"/>
</dbReference>
<feature type="domain" description="EGF-like" evidence="8">
    <location>
        <begin position="813"/>
        <end position="850"/>
    </location>
</feature>
<feature type="disulfide bond" evidence="6">
    <location>
        <begin position="884"/>
        <end position="893"/>
    </location>
</feature>
<dbReference type="SMART" id="SM00664">
    <property type="entry name" value="DoH"/>
    <property type="match status" value="1"/>
</dbReference>
<dbReference type="SUPFAM" id="SSF57196">
    <property type="entry name" value="EGF/Laminin"/>
    <property type="match status" value="18"/>
</dbReference>
<feature type="domain" description="EGF-like" evidence="8">
    <location>
        <begin position="294"/>
        <end position="324"/>
    </location>
</feature>
<feature type="disulfide bond" evidence="6">
    <location>
        <begin position="578"/>
        <end position="595"/>
    </location>
</feature>
<feature type="domain" description="EGF-like" evidence="8">
    <location>
        <begin position="735"/>
        <end position="773"/>
    </location>
</feature>
<feature type="domain" description="EGF-like" evidence="8">
    <location>
        <begin position="368"/>
        <end position="406"/>
    </location>
</feature>
<feature type="domain" description="EGF-like" evidence="8">
    <location>
        <begin position="1092"/>
        <end position="1132"/>
    </location>
</feature>
<evidence type="ECO:0000256" key="3">
    <source>
        <dbReference type="ARBA" id="ARBA00022737"/>
    </source>
</evidence>
<feature type="disulfide bond" evidence="6">
    <location>
        <begin position="396"/>
        <end position="405"/>
    </location>
</feature>
<feature type="domain" description="EGF-like" evidence="8">
    <location>
        <begin position="851"/>
        <end position="894"/>
    </location>
</feature>
<feature type="domain" description="EGF-like" evidence="8">
    <location>
        <begin position="896"/>
        <end position="932"/>
    </location>
</feature>
<feature type="domain" description="EGF-like" evidence="8">
    <location>
        <begin position="450"/>
        <end position="486"/>
    </location>
</feature>
<feature type="disulfide bond" evidence="6">
    <location>
        <begin position="438"/>
        <end position="447"/>
    </location>
</feature>
<feature type="disulfide bond" evidence="6">
    <location>
        <begin position="802"/>
        <end position="811"/>
    </location>
</feature>
<feature type="disulfide bond" evidence="6">
    <location>
        <begin position="1006"/>
        <end position="1015"/>
    </location>
</feature>
<evidence type="ECO:0000256" key="4">
    <source>
        <dbReference type="ARBA" id="ARBA00023157"/>
    </source>
</evidence>
<dbReference type="Pfam" id="PF03351">
    <property type="entry name" value="DOMON"/>
    <property type="match status" value="1"/>
</dbReference>
<evidence type="ECO:0000256" key="6">
    <source>
        <dbReference type="PROSITE-ProRule" id="PRU00076"/>
    </source>
</evidence>
<dbReference type="SMART" id="SM00181">
    <property type="entry name" value="EGF"/>
    <property type="match status" value="26"/>
</dbReference>
<evidence type="ECO:0000256" key="5">
    <source>
        <dbReference type="ARBA" id="ARBA00023180"/>
    </source>
</evidence>
<feature type="domain" description="EGF-like" evidence="8">
    <location>
        <begin position="776"/>
        <end position="812"/>
    </location>
</feature>
<sequence>MRHLSYLLLLLIIQIFKHVESRCSGGLWAIQNITIGSFTIAWRYNDTAKTVQFIVEGQVVPSINLTSTYIAIGWSDAETTMNNMDVAIFFPEVQLTQDRYIRESVIPILDSQQDFCVIQTNTTGQHVYVTFERMITTGDDDDDINFTSDLYLMFSMGSYAIVNDTNIFQLQQHFFRRLLTIRVNLMNCISIGCLTANCSTKSCLCLQDVISNVGQCTCFPSSSSCISNSKLPISTTAIPSISAITQGSCESQISSCSSNGICLQISSSHFLCQCNPDYTGVLCQTAIFSPDINILNACKCVNGGVCFVNGTCSCSDRYRGKLCQLDNPCNDYCQNNGLCTVVCTDTSCDTPKCTCLNGYSDNQCSTVITDACQSNPCGANGNCTKGIIDGQYECQCDIGYIGTRCDTIDSCSSNPCNQGSCVTSSNCLDNVCSYSCLCSNDTTGKNCEIDIDPCLSSPCVNGGRCLTSLNSYECQCVPPYGGTNCDLIVNVCIPNPCFNNGHCIRNLTIQDGEYRCECQTDYMGTRCEYFNGCSSSPCQNDGQCISSIVNCTSTTCPISCICSNGTTGVYCEQLDMSCLNGGTCLTNETTDISYCQCPANTTGSRCETIQIVCTNTTCSNNGVCSIDTSSDENRAYCVCDEGYTGENCQTSILPPTHCSRKPCGNDGTCIQTSVSSYYCICSNGLTGQSCNSTALISCASSPCRHLSTCQEIDNTNPPSYKCICPNYLTGDRCQYTNTCQKRPCLNQGNCIPLGPQNNFMCLCSPGFGHYDCSIYLGLSCNTSLCVNDGICDHNGTNIQCICPINFAGPRCEWNSVCSVNTCQNGGTCRQIAPTMAECLCQTGFTGPTCNLRDSCAISPCKNGGGCTTLLVDTGTDWSAYRCVCPPGIYGQNCDTAISSCSNMICPPYKICSEQATGPVCTCPANKVGTFCQYNNPCNQSSSICHNGGTCVSSNTDPPISSCHCREDYTGTYCEIVKEIDPCASNPCQTRGHCALSTLNKTFTCLCRESFIGERCERNNPCASSPCLNQALCQSYWNQTHTWFNCRCVGTYTGNRCETSLLNPCGGLCMNGSPCDNGKCVCPAQYTGTFCGFDNPCYQGICRNGGTCSVIANATNVSFTCTCSNSYTGQYCETSLDALANRGCLSECMNGGSCINSRCMCTSEYVGPLCQNENPCNHRNPCLNNGTCFSRYNTSGAPSAQCSCLQEFTGNSCEVMLCSPALCNGGICTPTQNSIACICPKGTYGDRCQYVDICATNPCAPNERCEQIENQYQCSSCYDKSSYCLRYQQHNEFCDNRYTIPIDNDLLPVPQACQRSCDTESSSSINMTLFLGEPVTNQNQIFNKVIHASPTQINHFPLRYGSAADIPYGESFDLKSIIDSKPNVPSNNIMALLKQSSSCTTNINELLDDATRDRENRLKIAKKTQADFIEAMNLD</sequence>
<dbReference type="Gene3D" id="2.10.25.10">
    <property type="entry name" value="Laminin"/>
    <property type="match status" value="19"/>
</dbReference>
<feature type="disulfide bond" evidence="6">
    <location>
        <begin position="1122"/>
        <end position="1131"/>
    </location>
</feature>
<feature type="domain" description="EGF-like" evidence="8">
    <location>
        <begin position="1171"/>
        <end position="1213"/>
    </location>
</feature>
<feature type="domain" description="EGF-like" evidence="8">
    <location>
        <begin position="933"/>
        <end position="974"/>
    </location>
</feature>
<evidence type="ECO:0000313" key="10">
    <source>
        <dbReference type="EMBL" id="CAF4424497.1"/>
    </source>
</evidence>
<dbReference type="CDD" id="cd00054">
    <property type="entry name" value="EGF_CA"/>
    <property type="match status" value="1"/>
</dbReference>
<feature type="disulfide bond" evidence="6">
    <location>
        <begin position="1203"/>
        <end position="1212"/>
    </location>
</feature>
<dbReference type="FunFam" id="2.10.25.10:FF:000122">
    <property type="entry name" value="Protein crumbs homolog 2"/>
    <property type="match status" value="1"/>
</dbReference>
<evidence type="ECO:0000256" key="2">
    <source>
        <dbReference type="ARBA" id="ARBA00022729"/>
    </source>
</evidence>
<dbReference type="PROSITE" id="PS50836">
    <property type="entry name" value="DOMON"/>
    <property type="match status" value="1"/>
</dbReference>
<dbReference type="PANTHER" id="PTHR24033:SF232">
    <property type="entry name" value="LAMININ SUBUNIT GAMMA-2-RELATED"/>
    <property type="match status" value="1"/>
</dbReference>
<feature type="disulfide bond" evidence="6">
    <location>
        <begin position="987"/>
        <end position="1004"/>
    </location>
</feature>
<dbReference type="CDD" id="cd09631">
    <property type="entry name" value="DOMON_DOH"/>
    <property type="match status" value="1"/>
</dbReference>
<dbReference type="PROSITE" id="PS50026">
    <property type="entry name" value="EGF_3"/>
    <property type="match status" value="21"/>
</dbReference>
<dbReference type="SMART" id="SM00179">
    <property type="entry name" value="EGF_CA"/>
    <property type="match status" value="10"/>
</dbReference>
<keyword evidence="1 6" id="KW-0245">EGF-like domain</keyword>
<feature type="disulfide bond" evidence="6">
    <location>
        <begin position="964"/>
        <end position="973"/>
    </location>
</feature>
<dbReference type="InterPro" id="IPR045266">
    <property type="entry name" value="DOH_DOMON"/>
</dbReference>
<feature type="disulfide bond" evidence="6">
    <location>
        <begin position="763"/>
        <end position="772"/>
    </location>
</feature>
<feature type="disulfide bond" evidence="6">
    <location>
        <begin position="922"/>
        <end position="931"/>
    </location>
</feature>
<feature type="disulfide bond" evidence="6">
    <location>
        <begin position="744"/>
        <end position="761"/>
    </location>
</feature>
<accession>A0A820QHZ5</accession>
<evidence type="ECO:0000259" key="9">
    <source>
        <dbReference type="PROSITE" id="PS50836"/>
    </source>
</evidence>
<keyword evidence="3" id="KW-0677">Repeat</keyword>
<keyword evidence="4 6" id="KW-1015">Disulfide bond</keyword>
<feature type="domain" description="EGF-like" evidence="8">
    <location>
        <begin position="694"/>
        <end position="734"/>
    </location>
</feature>
<feature type="disulfide bond" evidence="6">
    <location>
        <begin position="518"/>
        <end position="527"/>
    </location>
</feature>
<feature type="disulfide bond" evidence="6">
    <location>
        <begin position="314"/>
        <end position="323"/>
    </location>
</feature>
<feature type="signal peptide" evidence="7">
    <location>
        <begin position="1"/>
        <end position="21"/>
    </location>
</feature>
<dbReference type="PROSITE" id="PS01186">
    <property type="entry name" value="EGF_2"/>
    <property type="match status" value="6"/>
</dbReference>
<dbReference type="InterPro" id="IPR051830">
    <property type="entry name" value="NOTCH_homolog"/>
</dbReference>
<feature type="disulfide bond" evidence="6">
    <location>
        <begin position="274"/>
        <end position="283"/>
    </location>
</feature>
<comment type="caution">
    <text evidence="6">Lacks conserved residue(s) required for the propagation of feature annotation.</text>
</comment>
<evidence type="ECO:0000313" key="11">
    <source>
        <dbReference type="Proteomes" id="UP000663851"/>
    </source>
</evidence>
<keyword evidence="5" id="KW-0325">Glycoprotein</keyword>
<feature type="disulfide bond" evidence="6">
    <location>
        <begin position="597"/>
        <end position="606"/>
    </location>
</feature>
<dbReference type="InterPro" id="IPR001881">
    <property type="entry name" value="EGF-like_Ca-bd_dom"/>
</dbReference>
<reference evidence="10" key="1">
    <citation type="submission" date="2021-02" db="EMBL/GenBank/DDBJ databases">
        <authorList>
            <person name="Nowell W R."/>
        </authorList>
    </citation>
    <scope>NUCLEOTIDE SEQUENCE</scope>
</reference>
<feature type="domain" description="EGF-like" evidence="8">
    <location>
        <begin position="609"/>
        <end position="649"/>
    </location>
</feature>
<evidence type="ECO:0000259" key="8">
    <source>
        <dbReference type="PROSITE" id="PS50026"/>
    </source>
</evidence>
<keyword evidence="2 7" id="KW-0732">Signal</keyword>
<feature type="disulfide bond" evidence="6">
    <location>
        <begin position="681"/>
        <end position="690"/>
    </location>
</feature>
<feature type="disulfide bond" evidence="6">
    <location>
        <begin position="1047"/>
        <end position="1056"/>
    </location>
</feature>
<feature type="domain" description="DOMON" evidence="9">
    <location>
        <begin position="36"/>
        <end position="157"/>
    </location>
</feature>
<feature type="domain" description="EGF-like" evidence="8">
    <location>
        <begin position="1017"/>
        <end position="1057"/>
    </location>
</feature>
<dbReference type="Pfam" id="PF00008">
    <property type="entry name" value="EGF"/>
    <property type="match status" value="4"/>
</dbReference>
<dbReference type="PANTHER" id="PTHR24033">
    <property type="entry name" value="EGF-LIKE DOMAIN-CONTAINING PROTEIN"/>
    <property type="match status" value="1"/>
</dbReference>
<feature type="disulfide bond" evidence="6">
    <location>
        <begin position="639"/>
        <end position="648"/>
    </location>
</feature>
<protein>
    <submittedName>
        <fullName evidence="10">Uncharacterized protein</fullName>
    </submittedName>
</protein>
<gene>
    <name evidence="10" type="ORF">HFQ381_LOCUS21841</name>
</gene>
<feature type="domain" description="EGF-like" evidence="8">
    <location>
        <begin position="978"/>
        <end position="1016"/>
    </location>
</feature>
<dbReference type="GO" id="GO:0005509">
    <property type="term" value="F:calcium ion binding"/>
    <property type="evidence" value="ECO:0007669"/>
    <property type="project" value="InterPro"/>
</dbReference>
<proteinExistence type="predicted"/>
<feature type="domain" description="EGF-like" evidence="8">
    <location>
        <begin position="654"/>
        <end position="691"/>
    </location>
</feature>
<feature type="disulfide bond" evidence="6">
    <location>
        <begin position="840"/>
        <end position="849"/>
    </location>
</feature>
<feature type="disulfide bond" evidence="6">
    <location>
        <begin position="1238"/>
        <end position="1247"/>
    </location>
</feature>
<name>A0A820QHZ5_9BILA</name>
<dbReference type="InterPro" id="IPR000742">
    <property type="entry name" value="EGF"/>
</dbReference>
<dbReference type="PROSITE" id="PS00010">
    <property type="entry name" value="ASX_HYDROXYL"/>
    <property type="match status" value="1"/>
</dbReference>
<feature type="disulfide bond" evidence="6">
    <location>
        <begin position="476"/>
        <end position="485"/>
    </location>
</feature>
<dbReference type="EMBL" id="CAJOBO010001999">
    <property type="protein sequence ID" value="CAF4424497.1"/>
    <property type="molecule type" value="Genomic_DNA"/>
</dbReference>
<evidence type="ECO:0000256" key="7">
    <source>
        <dbReference type="SAM" id="SignalP"/>
    </source>
</evidence>
<organism evidence="10 11">
    <name type="scientific">Rotaria socialis</name>
    <dbReference type="NCBI Taxonomy" id="392032"/>
    <lineage>
        <taxon>Eukaryota</taxon>
        <taxon>Metazoa</taxon>
        <taxon>Spiralia</taxon>
        <taxon>Gnathifera</taxon>
        <taxon>Rotifera</taxon>
        <taxon>Eurotatoria</taxon>
        <taxon>Bdelloidea</taxon>
        <taxon>Philodinida</taxon>
        <taxon>Philodinidae</taxon>
        <taxon>Rotaria</taxon>
    </lineage>
</organism>
<feature type="domain" description="EGF-like" evidence="8">
    <location>
        <begin position="1218"/>
        <end position="1248"/>
    </location>
</feature>
<feature type="disulfide bond" evidence="6">
    <location>
        <begin position="724"/>
        <end position="733"/>
    </location>
</feature>
<evidence type="ECO:0000256" key="1">
    <source>
        <dbReference type="ARBA" id="ARBA00022536"/>
    </source>
</evidence>